<dbReference type="InterPro" id="IPR002575">
    <property type="entry name" value="Aminoglycoside_PTrfase"/>
</dbReference>
<dbReference type="Pfam" id="PF01636">
    <property type="entry name" value="APH"/>
    <property type="match status" value="1"/>
</dbReference>
<name>A0A381SB84_9ZZZZ</name>
<accession>A0A381SB84</accession>
<evidence type="ECO:0000313" key="2">
    <source>
        <dbReference type="EMBL" id="SVA01330.1"/>
    </source>
</evidence>
<dbReference type="Gene3D" id="3.30.200.20">
    <property type="entry name" value="Phosphorylase Kinase, domain 1"/>
    <property type="match status" value="1"/>
</dbReference>
<proteinExistence type="predicted"/>
<evidence type="ECO:0000259" key="1">
    <source>
        <dbReference type="Pfam" id="PF01636"/>
    </source>
</evidence>
<dbReference type="SUPFAM" id="SSF56112">
    <property type="entry name" value="Protein kinase-like (PK-like)"/>
    <property type="match status" value="1"/>
</dbReference>
<protein>
    <recommendedName>
        <fullName evidence="1">Aminoglycoside phosphotransferase domain-containing protein</fullName>
    </recommendedName>
</protein>
<dbReference type="CDD" id="cd05154">
    <property type="entry name" value="ACAD10_11_N-like"/>
    <property type="match status" value="1"/>
</dbReference>
<dbReference type="EMBL" id="UINC01002893">
    <property type="protein sequence ID" value="SVA01330.1"/>
    <property type="molecule type" value="Genomic_DNA"/>
</dbReference>
<dbReference type="InterPro" id="IPR011009">
    <property type="entry name" value="Kinase-like_dom_sf"/>
</dbReference>
<dbReference type="InterPro" id="IPR041726">
    <property type="entry name" value="ACAD10_11_N"/>
</dbReference>
<dbReference type="PANTHER" id="PTHR21310:SF40">
    <property type="entry name" value="AMINOGLYCOSIDE PHOSPHOTRANSFERASE DOMAIN-CONTAINING PROTEIN-RELATED"/>
    <property type="match status" value="1"/>
</dbReference>
<dbReference type="AlphaFoldDB" id="A0A381SB84"/>
<reference evidence="2" key="1">
    <citation type="submission" date="2018-05" db="EMBL/GenBank/DDBJ databases">
        <authorList>
            <person name="Lanie J.A."/>
            <person name="Ng W.-L."/>
            <person name="Kazmierczak K.M."/>
            <person name="Andrzejewski T.M."/>
            <person name="Davidsen T.M."/>
            <person name="Wayne K.J."/>
            <person name="Tettelin H."/>
            <person name="Glass J.I."/>
            <person name="Rusch D."/>
            <person name="Podicherti R."/>
            <person name="Tsui H.-C.T."/>
            <person name="Winkler M.E."/>
        </authorList>
    </citation>
    <scope>NUCLEOTIDE SEQUENCE</scope>
</reference>
<gene>
    <name evidence="2" type="ORF">METZ01_LOCUS54184</name>
</gene>
<dbReference type="InterPro" id="IPR051678">
    <property type="entry name" value="AGP_Transferase"/>
</dbReference>
<sequence length="367" mass="40618">MFTVDQDGYIAALTGYFARQRPQATGIAITDLNIPVATGFSNETVLFTVSWTEDGEAHQDRLVGRLEPSDGPMFPPQGPGLASSCHLQHRVMSVVAEQGAAPLPPLLGYEEDLEPLGRPFFAMGFVDGEVPADNPRYTQSGFLVESSTPAERRRLVESGLEAMAGIHRIDWRAAGLDWLDPSGIGEPTQADQLRIWRGYAERELRYRDHPVLAQALDWLEANDPGDDRIGLSWGDSRIGNVIWQDHRAAAVLDWEACALVPTEADLGWWLMFDRMSFDDMGAPRMDGYPTREEMIAFYEAASGKEVRQPHYWEVFGAMRFCAIFVRLGDRWVAAGLMPDEANPAIPNMVTASLAALLGIENPTPSIL</sequence>
<organism evidence="2">
    <name type="scientific">marine metagenome</name>
    <dbReference type="NCBI Taxonomy" id="408172"/>
    <lineage>
        <taxon>unclassified sequences</taxon>
        <taxon>metagenomes</taxon>
        <taxon>ecological metagenomes</taxon>
    </lineage>
</organism>
<feature type="domain" description="Aminoglycoside phosphotransferase" evidence="1">
    <location>
        <begin position="35"/>
        <end position="287"/>
    </location>
</feature>
<dbReference type="PANTHER" id="PTHR21310">
    <property type="entry name" value="AMINOGLYCOSIDE PHOSPHOTRANSFERASE-RELATED-RELATED"/>
    <property type="match status" value="1"/>
</dbReference>
<dbReference type="Gene3D" id="3.90.1200.10">
    <property type="match status" value="1"/>
</dbReference>